<sequence>MFQHFSITRQEVVAVKAAQEFGFNQYAGSRKEGTYFILQSVEVNSGLPSYRGIDHSQQGSGNIYIGYASLECSCREAAQIGHHASAYIDQQGMTTGSFFTQCLPHAGKRIEGFMGIFGTNNYFNSIF</sequence>
<dbReference type="EMBL" id="VSSQ01088955">
    <property type="protein sequence ID" value="MPN35400.1"/>
    <property type="molecule type" value="Genomic_DNA"/>
</dbReference>
<proteinExistence type="predicted"/>
<reference evidence="1" key="1">
    <citation type="submission" date="2019-08" db="EMBL/GenBank/DDBJ databases">
        <authorList>
            <person name="Kucharzyk K."/>
            <person name="Murdoch R.W."/>
            <person name="Higgins S."/>
            <person name="Loffler F."/>
        </authorList>
    </citation>
    <scope>NUCLEOTIDE SEQUENCE</scope>
</reference>
<protein>
    <submittedName>
        <fullName evidence="1">Uncharacterized protein</fullName>
    </submittedName>
</protein>
<accession>A0A645H9L5</accession>
<organism evidence="1">
    <name type="scientific">bioreactor metagenome</name>
    <dbReference type="NCBI Taxonomy" id="1076179"/>
    <lineage>
        <taxon>unclassified sequences</taxon>
        <taxon>metagenomes</taxon>
        <taxon>ecological metagenomes</taxon>
    </lineage>
</organism>
<dbReference type="AlphaFoldDB" id="A0A645H9L5"/>
<evidence type="ECO:0000313" key="1">
    <source>
        <dbReference type="EMBL" id="MPN35400.1"/>
    </source>
</evidence>
<gene>
    <name evidence="1" type="ORF">SDC9_182898</name>
</gene>
<name>A0A645H9L5_9ZZZZ</name>
<comment type="caution">
    <text evidence="1">The sequence shown here is derived from an EMBL/GenBank/DDBJ whole genome shotgun (WGS) entry which is preliminary data.</text>
</comment>